<accession>A0ABY8VLT5</accession>
<dbReference type="Pfam" id="PF03795">
    <property type="entry name" value="YCII"/>
    <property type="match status" value="1"/>
</dbReference>
<comment type="similarity">
    <text evidence="1">Belongs to the YciI family.</text>
</comment>
<dbReference type="InterPro" id="IPR011008">
    <property type="entry name" value="Dimeric_a/b-barrel"/>
</dbReference>
<sequence length="97" mass="10725">MNYFAVHYLYAGDSEQIITLRPEHRAWLGGLRDENILVGSGPYTDGLGGALIIIRLPEPATVADAEALMDQDPFQQEGALAGREIREWNPVLNVFAE</sequence>
<organism evidence="3 4">
    <name type="scientific">Corynebacterium suedekumii</name>
    <dbReference type="NCBI Taxonomy" id="3049801"/>
    <lineage>
        <taxon>Bacteria</taxon>
        <taxon>Bacillati</taxon>
        <taxon>Actinomycetota</taxon>
        <taxon>Actinomycetes</taxon>
        <taxon>Mycobacteriales</taxon>
        <taxon>Corynebacteriaceae</taxon>
        <taxon>Corynebacterium</taxon>
    </lineage>
</organism>
<dbReference type="RefSeq" id="WP_284874544.1">
    <property type="nucleotide sequence ID" value="NZ_CP126970.1"/>
</dbReference>
<dbReference type="InterPro" id="IPR005545">
    <property type="entry name" value="YCII"/>
</dbReference>
<evidence type="ECO:0000256" key="1">
    <source>
        <dbReference type="ARBA" id="ARBA00007689"/>
    </source>
</evidence>
<keyword evidence="4" id="KW-1185">Reference proteome</keyword>
<dbReference type="EMBL" id="CP126970">
    <property type="protein sequence ID" value="WIM69951.1"/>
    <property type="molecule type" value="Genomic_DNA"/>
</dbReference>
<evidence type="ECO:0000259" key="2">
    <source>
        <dbReference type="Pfam" id="PF03795"/>
    </source>
</evidence>
<proteinExistence type="inferred from homology"/>
<gene>
    <name evidence="3" type="ORF">QP029_12240</name>
</gene>
<feature type="domain" description="YCII-related" evidence="2">
    <location>
        <begin position="1"/>
        <end position="89"/>
    </location>
</feature>
<dbReference type="Proteomes" id="UP001238805">
    <property type="component" value="Chromosome"/>
</dbReference>
<name>A0ABY8VLT5_9CORY</name>
<protein>
    <submittedName>
        <fullName evidence="3">YciI family protein</fullName>
    </submittedName>
</protein>
<dbReference type="Gene3D" id="3.30.70.1060">
    <property type="entry name" value="Dimeric alpha+beta barrel"/>
    <property type="match status" value="1"/>
</dbReference>
<dbReference type="SUPFAM" id="SSF54909">
    <property type="entry name" value="Dimeric alpha+beta barrel"/>
    <property type="match status" value="1"/>
</dbReference>
<evidence type="ECO:0000313" key="3">
    <source>
        <dbReference type="EMBL" id="WIM69951.1"/>
    </source>
</evidence>
<reference evidence="3 4" key="1">
    <citation type="submission" date="2023-05" db="EMBL/GenBank/DDBJ databases">
        <title>Corynebacterium suedekumii sp. nov. and Corynebacterium breve sp. nov. isolated from raw cow's milk.</title>
        <authorList>
            <person name="Baer M.K."/>
            <person name="Mehl L."/>
            <person name="Hellmuth R."/>
            <person name="Marke G."/>
            <person name="Lipski A."/>
        </authorList>
    </citation>
    <scope>NUCLEOTIDE SEQUENCE [LARGE SCALE GENOMIC DNA]</scope>
    <source>
        <strain evidence="3 4">LM112</strain>
    </source>
</reference>
<evidence type="ECO:0000313" key="4">
    <source>
        <dbReference type="Proteomes" id="UP001238805"/>
    </source>
</evidence>